<evidence type="ECO:0000313" key="1">
    <source>
        <dbReference type="EMBL" id="GEL19189.1"/>
    </source>
</evidence>
<proteinExistence type="predicted"/>
<sequence length="45" mass="5013">MIVAHSRERLASYRKPTIVHIVAALPKNAVGKVLKARLRKSYGRG</sequence>
<accession>A0A511D333</accession>
<name>A0A511D333_9PSEU</name>
<dbReference type="Gene3D" id="3.30.300.30">
    <property type="match status" value="1"/>
</dbReference>
<dbReference type="InterPro" id="IPR045851">
    <property type="entry name" value="AMP-bd_C_sf"/>
</dbReference>
<dbReference type="EMBL" id="BJVI01000032">
    <property type="protein sequence ID" value="GEL19189.1"/>
    <property type="molecule type" value="Genomic_DNA"/>
</dbReference>
<evidence type="ECO:0008006" key="3">
    <source>
        <dbReference type="Google" id="ProtNLM"/>
    </source>
</evidence>
<dbReference type="AlphaFoldDB" id="A0A511D333"/>
<dbReference type="RefSeq" id="WP_154667168.1">
    <property type="nucleotide sequence ID" value="NZ_AUII01000025.1"/>
</dbReference>
<evidence type="ECO:0000313" key="2">
    <source>
        <dbReference type="Proteomes" id="UP000321328"/>
    </source>
</evidence>
<gene>
    <name evidence="1" type="ORF">PA7_30260</name>
</gene>
<dbReference type="SUPFAM" id="SSF56801">
    <property type="entry name" value="Acetyl-CoA synthetase-like"/>
    <property type="match status" value="1"/>
</dbReference>
<organism evidence="1 2">
    <name type="scientific">Pseudonocardia asaccharolytica DSM 44247 = NBRC 16224</name>
    <dbReference type="NCBI Taxonomy" id="1123024"/>
    <lineage>
        <taxon>Bacteria</taxon>
        <taxon>Bacillati</taxon>
        <taxon>Actinomycetota</taxon>
        <taxon>Actinomycetes</taxon>
        <taxon>Pseudonocardiales</taxon>
        <taxon>Pseudonocardiaceae</taxon>
        <taxon>Pseudonocardia</taxon>
    </lineage>
</organism>
<comment type="caution">
    <text evidence="1">The sequence shown here is derived from an EMBL/GenBank/DDBJ whole genome shotgun (WGS) entry which is preliminary data.</text>
</comment>
<keyword evidence="2" id="KW-1185">Reference proteome</keyword>
<dbReference type="Proteomes" id="UP000321328">
    <property type="component" value="Unassembled WGS sequence"/>
</dbReference>
<reference evidence="1 2" key="1">
    <citation type="submission" date="2019-07" db="EMBL/GenBank/DDBJ databases">
        <title>Whole genome shotgun sequence of Pseudonocardia asaccharolytica NBRC 16224.</title>
        <authorList>
            <person name="Hosoyama A."/>
            <person name="Uohara A."/>
            <person name="Ohji S."/>
            <person name="Ichikawa N."/>
        </authorList>
    </citation>
    <scope>NUCLEOTIDE SEQUENCE [LARGE SCALE GENOMIC DNA]</scope>
    <source>
        <strain evidence="1 2">NBRC 16224</strain>
    </source>
</reference>
<dbReference type="STRING" id="1123024.GCA_000423625_04077"/>
<protein>
    <recommendedName>
        <fullName evidence="3">AMP-binding enzyme C-terminal domain-containing protein</fullName>
    </recommendedName>
</protein>